<gene>
    <name evidence="2" type="ORF">Pla133_12600</name>
</gene>
<dbReference type="EMBL" id="CP036287">
    <property type="protein sequence ID" value="QDU66194.1"/>
    <property type="molecule type" value="Genomic_DNA"/>
</dbReference>
<feature type="signal peptide" evidence="1">
    <location>
        <begin position="1"/>
        <end position="20"/>
    </location>
</feature>
<evidence type="ECO:0000256" key="1">
    <source>
        <dbReference type="SAM" id="SignalP"/>
    </source>
</evidence>
<proteinExistence type="predicted"/>
<reference evidence="2 3" key="1">
    <citation type="submission" date="2019-02" db="EMBL/GenBank/DDBJ databases">
        <title>Deep-cultivation of Planctomycetes and their phenomic and genomic characterization uncovers novel biology.</title>
        <authorList>
            <person name="Wiegand S."/>
            <person name="Jogler M."/>
            <person name="Boedeker C."/>
            <person name="Pinto D."/>
            <person name="Vollmers J."/>
            <person name="Rivas-Marin E."/>
            <person name="Kohn T."/>
            <person name="Peeters S.H."/>
            <person name="Heuer A."/>
            <person name="Rast P."/>
            <person name="Oberbeckmann S."/>
            <person name="Bunk B."/>
            <person name="Jeske O."/>
            <person name="Meyerdierks A."/>
            <person name="Storesund J.E."/>
            <person name="Kallscheuer N."/>
            <person name="Luecker S."/>
            <person name="Lage O.M."/>
            <person name="Pohl T."/>
            <person name="Merkel B.J."/>
            <person name="Hornburger P."/>
            <person name="Mueller R.-W."/>
            <person name="Bruemmer F."/>
            <person name="Labrenz M."/>
            <person name="Spormann A.M."/>
            <person name="Op den Camp H."/>
            <person name="Overmann J."/>
            <person name="Amann R."/>
            <person name="Jetten M.S.M."/>
            <person name="Mascher T."/>
            <person name="Medema M.H."/>
            <person name="Devos D.P."/>
            <person name="Kaster A.-K."/>
            <person name="Ovreas L."/>
            <person name="Rohde M."/>
            <person name="Galperin M.Y."/>
            <person name="Jogler C."/>
        </authorList>
    </citation>
    <scope>NUCLEOTIDE SEQUENCE [LARGE SCALE GENOMIC DNA]</scope>
    <source>
        <strain evidence="2 3">Pla133</strain>
    </source>
</reference>
<keyword evidence="1" id="KW-0732">Signal</keyword>
<evidence type="ECO:0000313" key="2">
    <source>
        <dbReference type="EMBL" id="QDU66194.1"/>
    </source>
</evidence>
<dbReference type="KEGG" id="pbap:Pla133_12600"/>
<name>A0A518BGW5_9BACT</name>
<sequence precursor="true">MKIIALLTCLLVLQVPDAIAQASDRSIEAVQFLPGSTPGEVLVEVTVGLDSSDAGQPKDLSFVLDVSVPGIPAWSGLVAASDIENNCSSFQCEALLCKYFTVGSGTGAIVDAPCTPLVVGGSDCGCLGKFSAGLSTSMQPGSSVTVQVIAAPFSEPDTDSSNDVFTLPFDKWFGLEALSTDRITVPLTTGGPQVLYLDAGAAHAGEIYLVIGSASGTSPGVVFGNATIPLNFDAYLQTTLQSINTPVFAGTFGILDGTGQASCSINVPAGLSPSLAGLGLHHAGLTFDFNGALKFASNPVPLTLTGS</sequence>
<protein>
    <submittedName>
        <fullName evidence="2">Uncharacterized protein</fullName>
    </submittedName>
</protein>
<dbReference type="RefSeq" id="WP_145063528.1">
    <property type="nucleotide sequence ID" value="NZ_CP036287.1"/>
</dbReference>
<accession>A0A518BGW5</accession>
<dbReference type="Proteomes" id="UP000316921">
    <property type="component" value="Chromosome"/>
</dbReference>
<feature type="chain" id="PRO_5021798745" evidence="1">
    <location>
        <begin position="21"/>
        <end position="307"/>
    </location>
</feature>
<keyword evidence="3" id="KW-1185">Reference proteome</keyword>
<evidence type="ECO:0000313" key="3">
    <source>
        <dbReference type="Proteomes" id="UP000316921"/>
    </source>
</evidence>
<organism evidence="2 3">
    <name type="scientific">Engelhardtia mirabilis</name>
    <dbReference type="NCBI Taxonomy" id="2528011"/>
    <lineage>
        <taxon>Bacteria</taxon>
        <taxon>Pseudomonadati</taxon>
        <taxon>Planctomycetota</taxon>
        <taxon>Planctomycetia</taxon>
        <taxon>Planctomycetia incertae sedis</taxon>
        <taxon>Engelhardtia</taxon>
    </lineage>
</organism>
<dbReference type="AlphaFoldDB" id="A0A518BGW5"/>